<name>A0A5A7QCR1_STRAF</name>
<dbReference type="Proteomes" id="UP000325081">
    <property type="component" value="Unassembled WGS sequence"/>
</dbReference>
<evidence type="ECO:0000313" key="3">
    <source>
        <dbReference type="Proteomes" id="UP000325081"/>
    </source>
</evidence>
<dbReference type="Pfam" id="PF24758">
    <property type="entry name" value="LRR_At5g56370"/>
    <property type="match status" value="1"/>
</dbReference>
<feature type="domain" description="F-box/LRR-repeat protein 15/At3g58940/PEG3-like LRR" evidence="1">
    <location>
        <begin position="20"/>
        <end position="182"/>
    </location>
</feature>
<evidence type="ECO:0000313" key="2">
    <source>
        <dbReference type="EMBL" id="GER43093.1"/>
    </source>
</evidence>
<comment type="caution">
    <text evidence="2">The sequence shown here is derived from an EMBL/GenBank/DDBJ whole genome shotgun (WGS) entry which is preliminary data.</text>
</comment>
<sequence>MDTLKLDCIKCNKYQMETLITTAIDRGIQNLYLELNVPTYTFPRYLFNCKTIVDLKLDSHRVSFLDVDNVSLPSLKKFHVFYVVCENDEVLPHFLSGCPSLEELDMGFTSVEENDYVGCINISSPTIKTLELDLEDLTCPSDLKYRMIINAPTLRYLQVYGCDLECIIVPITMASLVEAIICLQSYNYTLVKFLHSLCYVKCLTISGWEFEEFVHGGVAFSDVKFDNLIKLELQLDFKWSLLVKFLEVADNLEVLKVIVSGFYR</sequence>
<organism evidence="2 3">
    <name type="scientific">Striga asiatica</name>
    <name type="common">Asiatic witchweed</name>
    <name type="synonym">Buchnera asiatica</name>
    <dbReference type="NCBI Taxonomy" id="4170"/>
    <lineage>
        <taxon>Eukaryota</taxon>
        <taxon>Viridiplantae</taxon>
        <taxon>Streptophyta</taxon>
        <taxon>Embryophyta</taxon>
        <taxon>Tracheophyta</taxon>
        <taxon>Spermatophyta</taxon>
        <taxon>Magnoliopsida</taxon>
        <taxon>eudicotyledons</taxon>
        <taxon>Gunneridae</taxon>
        <taxon>Pentapetalae</taxon>
        <taxon>asterids</taxon>
        <taxon>lamiids</taxon>
        <taxon>Lamiales</taxon>
        <taxon>Orobanchaceae</taxon>
        <taxon>Buchnereae</taxon>
        <taxon>Striga</taxon>
    </lineage>
</organism>
<dbReference type="InterPro" id="IPR032675">
    <property type="entry name" value="LRR_dom_sf"/>
</dbReference>
<dbReference type="InterPro" id="IPR055411">
    <property type="entry name" value="LRR_FXL15/At3g58940/PEG3-like"/>
</dbReference>
<dbReference type="OrthoDB" id="913041at2759"/>
<evidence type="ECO:0000259" key="1">
    <source>
        <dbReference type="Pfam" id="PF24758"/>
    </source>
</evidence>
<dbReference type="EMBL" id="BKCP01006515">
    <property type="protein sequence ID" value="GER43093.1"/>
    <property type="molecule type" value="Genomic_DNA"/>
</dbReference>
<accession>A0A5A7QCR1</accession>
<dbReference type="AlphaFoldDB" id="A0A5A7QCR1"/>
<keyword evidence="3" id="KW-1185">Reference proteome</keyword>
<dbReference type="PANTHER" id="PTHR31900:SF34">
    <property type="entry name" value="EMB|CAB62440.1-RELATED"/>
    <property type="match status" value="1"/>
</dbReference>
<dbReference type="PANTHER" id="PTHR31900">
    <property type="entry name" value="F-BOX/RNI SUPERFAMILY PROTEIN-RELATED"/>
    <property type="match status" value="1"/>
</dbReference>
<proteinExistence type="predicted"/>
<reference evidence="3" key="1">
    <citation type="journal article" date="2019" name="Curr. Biol.">
        <title>Genome Sequence of Striga asiatica Provides Insight into the Evolution of Plant Parasitism.</title>
        <authorList>
            <person name="Yoshida S."/>
            <person name="Kim S."/>
            <person name="Wafula E.K."/>
            <person name="Tanskanen J."/>
            <person name="Kim Y.M."/>
            <person name="Honaas L."/>
            <person name="Yang Z."/>
            <person name="Spallek T."/>
            <person name="Conn C.E."/>
            <person name="Ichihashi Y."/>
            <person name="Cheong K."/>
            <person name="Cui S."/>
            <person name="Der J.P."/>
            <person name="Gundlach H."/>
            <person name="Jiao Y."/>
            <person name="Hori C."/>
            <person name="Ishida J.K."/>
            <person name="Kasahara H."/>
            <person name="Kiba T."/>
            <person name="Kim M.S."/>
            <person name="Koo N."/>
            <person name="Laohavisit A."/>
            <person name="Lee Y.H."/>
            <person name="Lumba S."/>
            <person name="McCourt P."/>
            <person name="Mortimer J.C."/>
            <person name="Mutuku J.M."/>
            <person name="Nomura T."/>
            <person name="Sasaki-Sekimoto Y."/>
            <person name="Seto Y."/>
            <person name="Wang Y."/>
            <person name="Wakatake T."/>
            <person name="Sakakibara H."/>
            <person name="Demura T."/>
            <person name="Yamaguchi S."/>
            <person name="Yoneyama K."/>
            <person name="Manabe R.I."/>
            <person name="Nelson D.C."/>
            <person name="Schulman A.H."/>
            <person name="Timko M.P."/>
            <person name="dePamphilis C.W."/>
            <person name="Choi D."/>
            <person name="Shirasu K."/>
        </authorList>
    </citation>
    <scope>NUCLEOTIDE SEQUENCE [LARGE SCALE GENOMIC DNA]</scope>
    <source>
        <strain evidence="3">cv. UVA1</strain>
    </source>
</reference>
<protein>
    <submittedName>
        <fullName evidence="2">F-box/RNI-like/FBD-like domains-containing protein</fullName>
    </submittedName>
</protein>
<dbReference type="Gene3D" id="3.80.10.10">
    <property type="entry name" value="Ribonuclease Inhibitor"/>
    <property type="match status" value="1"/>
</dbReference>
<gene>
    <name evidence="2" type="ORF">STAS_19930</name>
</gene>
<dbReference type="InterPro" id="IPR050232">
    <property type="entry name" value="FBL13/AtMIF1-like"/>
</dbReference>
<dbReference type="SUPFAM" id="SSF52047">
    <property type="entry name" value="RNI-like"/>
    <property type="match status" value="1"/>
</dbReference>